<dbReference type="EMBL" id="MPOH02000003">
    <property type="protein sequence ID" value="OQD57553.1"/>
    <property type="molecule type" value="Genomic_DNA"/>
</dbReference>
<dbReference type="InterPro" id="IPR058502">
    <property type="entry name" value="PLL-like_beta-prop"/>
</dbReference>
<proteinExistence type="predicted"/>
<dbReference type="Pfam" id="PF26607">
    <property type="entry name" value="DUF8189"/>
    <property type="match status" value="1"/>
</dbReference>
<evidence type="ECO:0000259" key="1">
    <source>
        <dbReference type="Pfam" id="PF26607"/>
    </source>
</evidence>
<reference evidence="2 3" key="2">
    <citation type="submission" date="2017-02" db="EMBL/GenBank/DDBJ databases">
        <title>Draft genome sequence of Streptomyces phaeoluteigriseus type strain DSM41896.</title>
        <authorList>
            <person name="Salih T.S."/>
            <person name="Algora Gallardo L."/>
            <person name="Melo Santos T."/>
            <person name="Filgueira Martinez S."/>
            <person name="Herron P.R."/>
        </authorList>
    </citation>
    <scope>NUCLEOTIDE SEQUENCE [LARGE SCALE GENOMIC DNA]</scope>
    <source>
        <strain evidence="2 3">DSM 41896</strain>
    </source>
</reference>
<dbReference type="Proteomes" id="UP000184286">
    <property type="component" value="Unassembled WGS sequence"/>
</dbReference>
<evidence type="ECO:0000313" key="3">
    <source>
        <dbReference type="Proteomes" id="UP000184286"/>
    </source>
</evidence>
<organism evidence="2 3">
    <name type="scientific">Streptomyces phaeoluteigriseus</name>
    <dbReference type="NCBI Taxonomy" id="114686"/>
    <lineage>
        <taxon>Bacteria</taxon>
        <taxon>Bacillati</taxon>
        <taxon>Actinomycetota</taxon>
        <taxon>Actinomycetes</taxon>
        <taxon>Kitasatosporales</taxon>
        <taxon>Streptomycetaceae</taxon>
        <taxon>Streptomyces</taxon>
        <taxon>Streptomyces aurantiacus group</taxon>
    </lineage>
</organism>
<comment type="caution">
    <text evidence="2">The sequence shown here is derived from an EMBL/GenBank/DDBJ whole genome shotgun (WGS) entry which is preliminary data.</text>
</comment>
<reference evidence="3" key="1">
    <citation type="submission" date="2016-11" db="EMBL/GenBank/DDBJ databases">
        <authorList>
            <person name="Schniete J.K."/>
            <person name="Salih T."/>
            <person name="Algora Gallardo L."/>
            <person name="Martinez Fernandez S."/>
            <person name="Herron P.R."/>
        </authorList>
    </citation>
    <scope>NUCLEOTIDE SEQUENCE [LARGE SCALE GENOMIC DNA]</scope>
    <source>
        <strain evidence="3">DSM 41896</strain>
    </source>
</reference>
<dbReference type="AlphaFoldDB" id="A0A1V6MZ02"/>
<evidence type="ECO:0000313" key="2">
    <source>
        <dbReference type="EMBL" id="OQD57553.1"/>
    </source>
</evidence>
<dbReference type="SUPFAM" id="SSF51126">
    <property type="entry name" value="Pectin lyase-like"/>
    <property type="match status" value="1"/>
</dbReference>
<dbReference type="STRING" id="114686.BM536_002045"/>
<protein>
    <recommendedName>
        <fullName evidence="1">PLL-like beta propeller domain-containing protein</fullName>
    </recommendedName>
</protein>
<feature type="domain" description="PLL-like beta propeller" evidence="1">
    <location>
        <begin position="49"/>
        <end position="168"/>
    </location>
</feature>
<accession>A0A1V6MZ02</accession>
<dbReference type="SUPFAM" id="SSF89372">
    <property type="entry name" value="Fucose-specific lectin"/>
    <property type="match status" value="1"/>
</dbReference>
<sequence length="550" mass="59893">MRSVAAETNQDGRVELFAVNDAGDIFHRWQLAGGGWSSWNQIEGNLKSIAVARNGEGRLELFGTNSLDQVWRRSQLAPSGSTGWSGWTEFTDGTPLRSVAAEQRTDSPGDSTDGGIEVVGFTRSGEVFHRREQSAGGLWSGWNRLDGNLKPLFSVTDNTMRDVFVEGIHTPNAVVRIIGDVNLDISGLDEQSIAAGVQIIGDRTHNEWGPRLFTRTFPKRLFIVESDNQDRNADGVRFTGIRLDGGRMEQAETEEPDADAISIVSARNVVVEQSAIYGWRGAAVDVRDIHNRIGRSDTATMPLVDGNFLHHNQHQTGDVFGGGHGGGYGVVISRGAYARIEHNTFDYNRHAITGDGREGTGFLASHNLILPNGGWNTDVYHTHQVDMHGREDCGIFGSYNCGLAGEYMEFRGNTVLYKATTAVKLRGTPTVGFDVVGNVFSHPYLYPGITGGATHSGAVEETETGLHPSANKLNWQVSSGLRDNAGDFNGDGAIDDFMATTLGWWFGSNDSGWHYMRNSTVPLSGIARFTDADANGKTDIVRKDGIIHYS</sequence>
<gene>
    <name evidence="2" type="ORF">BM536_002045</name>
</gene>
<name>A0A1V6MZ02_9ACTN</name>
<dbReference type="InterPro" id="IPR011050">
    <property type="entry name" value="Pectin_lyase_fold/virulence"/>
</dbReference>
<dbReference type="Gene3D" id="2.120.10.70">
    <property type="entry name" value="Fucose-specific lectin"/>
    <property type="match status" value="1"/>
</dbReference>